<name>A0ABR4AVI6_9LECA</name>
<protein>
    <submittedName>
        <fullName evidence="1">Uncharacterized protein</fullName>
    </submittedName>
</protein>
<accession>A0ABR4AVI6</accession>
<comment type="caution">
    <text evidence="1">The sequence shown here is derived from an EMBL/GenBank/DDBJ whole genome shotgun (WGS) entry which is preliminary data.</text>
</comment>
<evidence type="ECO:0000313" key="1">
    <source>
        <dbReference type="EMBL" id="KAL2049672.1"/>
    </source>
</evidence>
<dbReference type="EMBL" id="JBHFEH010000059">
    <property type="protein sequence ID" value="KAL2049672.1"/>
    <property type="molecule type" value="Genomic_DNA"/>
</dbReference>
<evidence type="ECO:0000313" key="2">
    <source>
        <dbReference type="Proteomes" id="UP001590951"/>
    </source>
</evidence>
<keyword evidence="2" id="KW-1185">Reference proteome</keyword>
<organism evidence="1 2">
    <name type="scientific">Lepraria finkii</name>
    <dbReference type="NCBI Taxonomy" id="1340010"/>
    <lineage>
        <taxon>Eukaryota</taxon>
        <taxon>Fungi</taxon>
        <taxon>Dikarya</taxon>
        <taxon>Ascomycota</taxon>
        <taxon>Pezizomycotina</taxon>
        <taxon>Lecanoromycetes</taxon>
        <taxon>OSLEUM clade</taxon>
        <taxon>Lecanoromycetidae</taxon>
        <taxon>Lecanorales</taxon>
        <taxon>Lecanorineae</taxon>
        <taxon>Stereocaulaceae</taxon>
        <taxon>Lepraria</taxon>
    </lineage>
</organism>
<dbReference type="Proteomes" id="UP001590951">
    <property type="component" value="Unassembled WGS sequence"/>
</dbReference>
<sequence length="82" mass="9201">MHVDFEPVFPTIVQNILCHVHRDNNELLGILLDEGTDSHVESKSGFPTKRLSTQDDRAALSFELIGKAFKIDDEKDPAILLV</sequence>
<proteinExistence type="predicted"/>
<gene>
    <name evidence="1" type="ORF">ABVK25_010013</name>
</gene>
<reference evidence="1 2" key="1">
    <citation type="submission" date="2024-09" db="EMBL/GenBank/DDBJ databases">
        <title>Rethinking Asexuality: The Enigmatic Case of Functional Sexual Genes in Lepraria (Stereocaulaceae).</title>
        <authorList>
            <person name="Doellman M."/>
            <person name="Sun Y."/>
            <person name="Barcenas-Pena A."/>
            <person name="Lumbsch H.T."/>
            <person name="Grewe F."/>
        </authorList>
    </citation>
    <scope>NUCLEOTIDE SEQUENCE [LARGE SCALE GENOMIC DNA]</scope>
    <source>
        <strain evidence="1 2">Grewe 0041</strain>
    </source>
</reference>